<dbReference type="EMBL" id="JMCB01000019">
    <property type="protein sequence ID" value="KFE63068.1"/>
    <property type="molecule type" value="Genomic_DNA"/>
</dbReference>
<evidence type="ECO:0000313" key="3">
    <source>
        <dbReference type="EMBL" id="KFE63068.1"/>
    </source>
</evidence>
<dbReference type="GO" id="GO:0008081">
    <property type="term" value="F:phosphoric diester hydrolase activity"/>
    <property type="evidence" value="ECO:0007669"/>
    <property type="project" value="InterPro"/>
</dbReference>
<keyword evidence="4" id="KW-1185">Reference proteome</keyword>
<dbReference type="Proteomes" id="UP000028725">
    <property type="component" value="Unassembled WGS sequence"/>
</dbReference>
<dbReference type="PANTHER" id="PTHR46211:SF14">
    <property type="entry name" value="GLYCEROPHOSPHODIESTER PHOSPHODIESTERASE"/>
    <property type="match status" value="1"/>
</dbReference>
<dbReference type="Pfam" id="PF03009">
    <property type="entry name" value="GDPD"/>
    <property type="match status" value="1"/>
</dbReference>
<evidence type="ECO:0000259" key="2">
    <source>
        <dbReference type="PROSITE" id="PS51704"/>
    </source>
</evidence>
<dbReference type="GO" id="GO:0006629">
    <property type="term" value="P:lipid metabolic process"/>
    <property type="evidence" value="ECO:0007669"/>
    <property type="project" value="InterPro"/>
</dbReference>
<evidence type="ECO:0000256" key="1">
    <source>
        <dbReference type="SAM" id="MobiDB-lite"/>
    </source>
</evidence>
<reference evidence="3 4" key="1">
    <citation type="submission" date="2014-04" db="EMBL/GenBank/DDBJ databases">
        <title>Genome assembly of Hyalangium minutum DSM 14724.</title>
        <authorList>
            <person name="Sharma G."/>
            <person name="Subramanian S."/>
        </authorList>
    </citation>
    <scope>NUCLEOTIDE SEQUENCE [LARGE SCALE GENOMIC DNA]</scope>
    <source>
        <strain evidence="3 4">DSM 14724</strain>
    </source>
</reference>
<dbReference type="OrthoDB" id="384721at2"/>
<sequence length="320" mass="35614">MERIRLGGHRGSGCTDSAFARAASPRSRARGSKPPENTLESIAQAFEHGADFVEIDVLRTLDDALVVTHSNALREHVLVAPPSARFMGELRLEEVRQLRTGLRGRQSAIPTLTEVMDLIAEWRARRGLGDFVLNIEIKDVKGTRAPKQAPGRPSLVELLAKQVPAHSRLSLEAIVFSSFAVSDLVELARLLPAARLGMLFDLDREAGGLVYEADPQLSDRYLPFTPAEIENVRKQIAEVGGRLEFLHPEIDTLTSAAMKAASPLGVNCWVMRERVPVRRRHSLRQALRLARTHQLRLGVITDFVPETRQQLAGLRRNSRR</sequence>
<dbReference type="PANTHER" id="PTHR46211">
    <property type="entry name" value="GLYCEROPHOSPHORYL DIESTER PHOSPHODIESTERASE"/>
    <property type="match status" value="1"/>
</dbReference>
<dbReference type="PATRIC" id="fig|394096.3.peg.7453"/>
<dbReference type="SUPFAM" id="SSF51695">
    <property type="entry name" value="PLC-like phosphodiesterases"/>
    <property type="match status" value="1"/>
</dbReference>
<feature type="compositionally biased region" description="Low complexity" evidence="1">
    <location>
        <begin position="17"/>
        <end position="26"/>
    </location>
</feature>
<dbReference type="AlphaFoldDB" id="A0A085W5V5"/>
<dbReference type="PROSITE" id="PS51704">
    <property type="entry name" value="GP_PDE"/>
    <property type="match status" value="1"/>
</dbReference>
<feature type="region of interest" description="Disordered" evidence="1">
    <location>
        <begin position="1"/>
        <end position="36"/>
    </location>
</feature>
<name>A0A085W5V5_9BACT</name>
<dbReference type="InterPro" id="IPR030395">
    <property type="entry name" value="GP_PDE_dom"/>
</dbReference>
<proteinExistence type="predicted"/>
<dbReference type="STRING" id="394096.DB31_3127"/>
<dbReference type="Gene3D" id="3.20.20.190">
    <property type="entry name" value="Phosphatidylinositol (PI) phosphodiesterase"/>
    <property type="match status" value="1"/>
</dbReference>
<dbReference type="CDD" id="cd08556">
    <property type="entry name" value="GDPD"/>
    <property type="match status" value="1"/>
</dbReference>
<feature type="domain" description="GP-PDE" evidence="2">
    <location>
        <begin position="21"/>
        <end position="311"/>
    </location>
</feature>
<dbReference type="InterPro" id="IPR017946">
    <property type="entry name" value="PLC-like_Pdiesterase_TIM-brl"/>
</dbReference>
<accession>A0A085W5V5</accession>
<organism evidence="3 4">
    <name type="scientific">Hyalangium minutum</name>
    <dbReference type="NCBI Taxonomy" id="394096"/>
    <lineage>
        <taxon>Bacteria</taxon>
        <taxon>Pseudomonadati</taxon>
        <taxon>Myxococcota</taxon>
        <taxon>Myxococcia</taxon>
        <taxon>Myxococcales</taxon>
        <taxon>Cystobacterineae</taxon>
        <taxon>Archangiaceae</taxon>
        <taxon>Hyalangium</taxon>
    </lineage>
</organism>
<comment type="caution">
    <text evidence="3">The sequence shown here is derived from an EMBL/GenBank/DDBJ whole genome shotgun (WGS) entry which is preliminary data.</text>
</comment>
<dbReference type="RefSeq" id="WP_052420531.1">
    <property type="nucleotide sequence ID" value="NZ_JMCB01000019.1"/>
</dbReference>
<evidence type="ECO:0000313" key="4">
    <source>
        <dbReference type="Proteomes" id="UP000028725"/>
    </source>
</evidence>
<gene>
    <name evidence="3" type="ORF">DB31_3127</name>
</gene>
<protein>
    <submittedName>
        <fullName evidence="3">Glycerophosphoryl diester phosphodiesterase</fullName>
    </submittedName>
</protein>